<dbReference type="Proteomes" id="UP000323258">
    <property type="component" value="Unassembled WGS sequence"/>
</dbReference>
<sequence length="116" mass="12142">MKLRFVGPVCCALLASGAAGCVRTSDGSIEPAYAPAMGRAGPLPVVTLQPVRREVSDTLRYRPAPVPEPPAEAYASPPVYRAPQRRAVQVEATPLASTVACGPTQSAAGRVRVECR</sequence>
<protein>
    <recommendedName>
        <fullName evidence="4">Lipoprotein</fullName>
    </recommendedName>
</protein>
<reference evidence="2 3" key="1">
    <citation type="submission" date="2019-08" db="EMBL/GenBank/DDBJ databases">
        <authorList>
            <person name="Seo Y.L."/>
        </authorList>
    </citation>
    <scope>NUCLEOTIDE SEQUENCE [LARGE SCALE GENOMIC DNA]</scope>
    <source>
        <strain evidence="2 3">MaA-C15</strain>
    </source>
</reference>
<evidence type="ECO:0008006" key="4">
    <source>
        <dbReference type="Google" id="ProtNLM"/>
    </source>
</evidence>
<feature type="signal peptide" evidence="1">
    <location>
        <begin position="1"/>
        <end position="21"/>
    </location>
</feature>
<reference evidence="2 3" key="2">
    <citation type="submission" date="2019-09" db="EMBL/GenBank/DDBJ databases">
        <title>Mesorhizobium sp. MaA-C15 isolated from Microcystis aeruginosa.</title>
        <authorList>
            <person name="Jeong S.E."/>
            <person name="Jin H.M."/>
            <person name="Jeon C.O."/>
        </authorList>
    </citation>
    <scope>NUCLEOTIDE SEQUENCE [LARGE SCALE GENOMIC DNA]</scope>
    <source>
        <strain evidence="2 3">MaA-C15</strain>
    </source>
</reference>
<evidence type="ECO:0000313" key="3">
    <source>
        <dbReference type="Proteomes" id="UP000323258"/>
    </source>
</evidence>
<name>A0A5D4GTA2_9HYPH</name>
<keyword evidence="3" id="KW-1185">Reference proteome</keyword>
<keyword evidence="1" id="KW-0732">Signal</keyword>
<evidence type="ECO:0000313" key="2">
    <source>
        <dbReference type="EMBL" id="TYR30989.1"/>
    </source>
</evidence>
<gene>
    <name evidence="2" type="ORF">FY036_16245</name>
</gene>
<dbReference type="PROSITE" id="PS51257">
    <property type="entry name" value="PROKAR_LIPOPROTEIN"/>
    <property type="match status" value="1"/>
</dbReference>
<evidence type="ECO:0000256" key="1">
    <source>
        <dbReference type="SAM" id="SignalP"/>
    </source>
</evidence>
<dbReference type="AlphaFoldDB" id="A0A5D4GTA2"/>
<dbReference type="RefSeq" id="WP_148915790.1">
    <property type="nucleotide sequence ID" value="NZ_VSZS01000065.1"/>
</dbReference>
<accession>A0A5D4GTA2</accession>
<comment type="caution">
    <text evidence="2">The sequence shown here is derived from an EMBL/GenBank/DDBJ whole genome shotgun (WGS) entry which is preliminary data.</text>
</comment>
<organism evidence="2 3">
    <name type="scientific">Neoaquamicrobium microcysteis</name>
    <dbReference type="NCBI Taxonomy" id="2682781"/>
    <lineage>
        <taxon>Bacteria</taxon>
        <taxon>Pseudomonadati</taxon>
        <taxon>Pseudomonadota</taxon>
        <taxon>Alphaproteobacteria</taxon>
        <taxon>Hyphomicrobiales</taxon>
        <taxon>Phyllobacteriaceae</taxon>
        <taxon>Neoaquamicrobium</taxon>
    </lineage>
</organism>
<dbReference type="EMBL" id="VSZS01000065">
    <property type="protein sequence ID" value="TYR30989.1"/>
    <property type="molecule type" value="Genomic_DNA"/>
</dbReference>
<proteinExistence type="predicted"/>
<feature type="chain" id="PRO_5022832514" description="Lipoprotein" evidence="1">
    <location>
        <begin position="22"/>
        <end position="116"/>
    </location>
</feature>